<protein>
    <submittedName>
        <fullName evidence="2">Uncharacterized protein</fullName>
    </submittedName>
</protein>
<accession>A0ABT4BU68</accession>
<evidence type="ECO:0000313" key="2">
    <source>
        <dbReference type="EMBL" id="MCY1713633.1"/>
    </source>
</evidence>
<organism evidence="2 3">
    <name type="scientific">Caproiciproducens galactitolivorans</name>
    <dbReference type="NCBI Taxonomy" id="642589"/>
    <lineage>
        <taxon>Bacteria</taxon>
        <taxon>Bacillati</taxon>
        <taxon>Bacillota</taxon>
        <taxon>Clostridia</taxon>
        <taxon>Eubacteriales</taxon>
        <taxon>Acutalibacteraceae</taxon>
        <taxon>Caproiciproducens</taxon>
    </lineage>
</organism>
<feature type="region of interest" description="Disordered" evidence="1">
    <location>
        <begin position="1"/>
        <end position="30"/>
    </location>
</feature>
<name>A0ABT4BU68_9FIRM</name>
<proteinExistence type="predicted"/>
<keyword evidence="3" id="KW-1185">Reference proteome</keyword>
<gene>
    <name evidence="2" type="ORF">OUY18_05115</name>
</gene>
<dbReference type="Proteomes" id="UP001082703">
    <property type="component" value="Unassembled WGS sequence"/>
</dbReference>
<dbReference type="RefSeq" id="WP_268057657.1">
    <property type="nucleotide sequence ID" value="NZ_JAPOHA010000004.1"/>
</dbReference>
<reference evidence="2 3" key="1">
    <citation type="submission" date="2022-11" db="EMBL/GenBank/DDBJ databases">
        <authorList>
            <person name="Caiyu Z."/>
        </authorList>
    </citation>
    <scope>NUCLEOTIDE SEQUENCE [LARGE SCALE GENOMIC DNA]</scope>
    <source>
        <strain evidence="2 3">YR-4</strain>
    </source>
</reference>
<sequence>MDNNRSNSEFAPACGNCQGPGMPTGLSMQSTTPTIEDVASYNYMNPLQKQQFGQQLKEMGKGHPSIPSPNRMGAPPPLMFAGTGGAQMGGAPAPVTSGQFPGLLPSPAAGSAMTPAGGMQMPGTFGQPQRMPASPAAQAALLPASTGGTMSAGALNPTLTQPVTINSESLQYLNGFLRTQIGRPVLVDFLIGTNTLVDKSGTLLGVGVNYILLQEAETDDLLACDFYNIKFIKFYY</sequence>
<comment type="caution">
    <text evidence="2">The sequence shown here is derived from an EMBL/GenBank/DDBJ whole genome shotgun (WGS) entry which is preliminary data.</text>
</comment>
<evidence type="ECO:0000256" key="1">
    <source>
        <dbReference type="SAM" id="MobiDB-lite"/>
    </source>
</evidence>
<dbReference type="EMBL" id="JAPOHA010000004">
    <property type="protein sequence ID" value="MCY1713633.1"/>
    <property type="molecule type" value="Genomic_DNA"/>
</dbReference>
<evidence type="ECO:0000313" key="3">
    <source>
        <dbReference type="Proteomes" id="UP001082703"/>
    </source>
</evidence>